<evidence type="ECO:0000259" key="10">
    <source>
        <dbReference type="Pfam" id="PF03727"/>
    </source>
</evidence>
<dbReference type="UniPathway" id="UPA00109">
    <property type="reaction ID" value="UER00180"/>
</dbReference>
<dbReference type="GO" id="GO:0006096">
    <property type="term" value="P:glycolytic process"/>
    <property type="evidence" value="ECO:0007669"/>
    <property type="project" value="UniProtKB-UniPathway"/>
</dbReference>
<dbReference type="Gene3D" id="3.40.367.20">
    <property type="match status" value="1"/>
</dbReference>
<dbReference type="Pfam" id="PF00349">
    <property type="entry name" value="Hexokinase_1"/>
    <property type="match status" value="1"/>
</dbReference>
<dbReference type="InterPro" id="IPR019807">
    <property type="entry name" value="Hexokinase_BS"/>
</dbReference>
<dbReference type="EC" id="2.7.1.-" evidence="8"/>
<dbReference type="PROSITE" id="PS51748">
    <property type="entry name" value="HEXOKINASE_2"/>
    <property type="match status" value="1"/>
</dbReference>
<keyword evidence="5 8" id="KW-0418">Kinase</keyword>
<dbReference type="GO" id="GO:0005524">
    <property type="term" value="F:ATP binding"/>
    <property type="evidence" value="ECO:0007669"/>
    <property type="project" value="UniProtKB-UniRule"/>
</dbReference>
<protein>
    <recommendedName>
        <fullName evidence="8">Phosphotransferase</fullName>
        <ecNumber evidence="8">2.7.1.-</ecNumber>
    </recommendedName>
</protein>
<evidence type="ECO:0000256" key="1">
    <source>
        <dbReference type="ARBA" id="ARBA00004888"/>
    </source>
</evidence>
<dbReference type="Proteomes" id="UP000077521">
    <property type="component" value="Unassembled WGS sequence"/>
</dbReference>
<dbReference type="GO" id="GO:0005536">
    <property type="term" value="F:D-glucose binding"/>
    <property type="evidence" value="ECO:0007669"/>
    <property type="project" value="InterPro"/>
</dbReference>
<dbReference type="GO" id="GO:0001678">
    <property type="term" value="P:intracellular glucose homeostasis"/>
    <property type="evidence" value="ECO:0007669"/>
    <property type="project" value="InterPro"/>
</dbReference>
<accession>A0A177TBS7</accession>
<dbReference type="Pfam" id="PF03727">
    <property type="entry name" value="Hexokinase_2"/>
    <property type="match status" value="1"/>
</dbReference>
<gene>
    <name evidence="11" type="ORF">A4X13_0g5691</name>
</gene>
<comment type="caution">
    <text evidence="11">The sequence shown here is derived from an EMBL/GenBank/DDBJ whole genome shotgun (WGS) entry which is preliminary data.</text>
</comment>
<dbReference type="FunFam" id="3.30.420.40:FF:000034">
    <property type="entry name" value="Phosphotransferase"/>
    <property type="match status" value="1"/>
</dbReference>
<name>A0A177TBS7_9BASI</name>
<dbReference type="PRINTS" id="PR00475">
    <property type="entry name" value="HEXOKINASE"/>
</dbReference>
<sequence>MSMPAVKGLDAALDLIESEFDLEKEDLYAIVRKFHELFDYGLNYDNADMAMIPSFVTGLPNGSEKGTYLALDLGGTNLRVCQIELLGEGKFELEQQKFKVTNELKTGPAADLFDYMAKSVGVFLKSTGALPGEGDEPLSMGFTFSFPVQQSSLDSGTLLQWTKGFSCPDAVGKDVVSLLQTSLDSQKTRVRVRALVNDTVGALLTSSYQTGGKTLMGAIFGTGTNAALVSEIERVGKISVGKDGKVGGVGKDHPTHMLINTEWGAFDQKGTSLPSTMFDNFVDRLAIRQRHHLFEKMISGMYLGEICRAVFLYLIDNFVLFQGFSSPLMNQQYGFDTEYMSTVVADKADPFDRSCATRKVIVETMGISDQYVQEEDVLAVRRVCAVVGRRAARLSSVAVAAVLLHTGFADSPKIPSTLRCERAGWPPQGGGVTVGPNGEVHIGMDGSVVEHYPDFVPMLRQGLIDIVGEETEKKVVISMAKDGSGVGAALGALQAKKQEEAGHVVVAIPSPAPTE</sequence>
<dbReference type="InterPro" id="IPR001312">
    <property type="entry name" value="Hexokinase"/>
</dbReference>
<dbReference type="PANTHER" id="PTHR19443:SF30">
    <property type="entry name" value="GLUCOKINASE-1-RELATED"/>
    <property type="match status" value="1"/>
</dbReference>
<dbReference type="GO" id="GO:0004340">
    <property type="term" value="F:glucokinase activity"/>
    <property type="evidence" value="ECO:0007669"/>
    <property type="project" value="TreeGrafter"/>
</dbReference>
<evidence type="ECO:0000313" key="12">
    <source>
        <dbReference type="Proteomes" id="UP000077521"/>
    </source>
</evidence>
<evidence type="ECO:0000256" key="2">
    <source>
        <dbReference type="ARBA" id="ARBA00009225"/>
    </source>
</evidence>
<keyword evidence="4 8" id="KW-0547">Nucleotide-binding</keyword>
<dbReference type="InterPro" id="IPR022672">
    <property type="entry name" value="Hexokinase_N"/>
</dbReference>
<organism evidence="11 12">
    <name type="scientific">Tilletia indica</name>
    <dbReference type="NCBI Taxonomy" id="43049"/>
    <lineage>
        <taxon>Eukaryota</taxon>
        <taxon>Fungi</taxon>
        <taxon>Dikarya</taxon>
        <taxon>Basidiomycota</taxon>
        <taxon>Ustilaginomycotina</taxon>
        <taxon>Exobasidiomycetes</taxon>
        <taxon>Tilletiales</taxon>
        <taxon>Tilletiaceae</taxon>
        <taxon>Tilletia</taxon>
    </lineage>
</organism>
<dbReference type="AlphaFoldDB" id="A0A177TBS7"/>
<dbReference type="GO" id="GO:0005739">
    <property type="term" value="C:mitochondrion"/>
    <property type="evidence" value="ECO:0007669"/>
    <property type="project" value="TreeGrafter"/>
</dbReference>
<feature type="domain" description="Hexokinase C-terminal" evidence="10">
    <location>
        <begin position="216"/>
        <end position="493"/>
    </location>
</feature>
<proteinExistence type="inferred from homology"/>
<evidence type="ECO:0000259" key="9">
    <source>
        <dbReference type="Pfam" id="PF00349"/>
    </source>
</evidence>
<dbReference type="GO" id="GO:0005829">
    <property type="term" value="C:cytosol"/>
    <property type="evidence" value="ECO:0007669"/>
    <property type="project" value="TreeGrafter"/>
</dbReference>
<evidence type="ECO:0000256" key="4">
    <source>
        <dbReference type="ARBA" id="ARBA00022741"/>
    </source>
</evidence>
<reference evidence="11" key="1">
    <citation type="submission" date="2016-04" db="EMBL/GenBank/DDBJ databases">
        <authorList>
            <person name="Nguyen H.D."/>
            <person name="Samba Siva P."/>
            <person name="Cullis J."/>
            <person name="Levesque C.A."/>
            <person name="Hambleton S."/>
        </authorList>
    </citation>
    <scope>NUCLEOTIDE SEQUENCE</scope>
    <source>
        <strain evidence="11">DAOMC 236416</strain>
    </source>
</reference>
<evidence type="ECO:0000256" key="7">
    <source>
        <dbReference type="ARBA" id="ARBA00023152"/>
    </source>
</evidence>
<keyword evidence="7 8" id="KW-0324">Glycolysis</keyword>
<dbReference type="InterPro" id="IPR022673">
    <property type="entry name" value="Hexokinase_C"/>
</dbReference>
<dbReference type="SUPFAM" id="SSF53067">
    <property type="entry name" value="Actin-like ATPase domain"/>
    <property type="match status" value="2"/>
</dbReference>
<dbReference type="Gene3D" id="3.30.420.40">
    <property type="match status" value="1"/>
</dbReference>
<evidence type="ECO:0000256" key="8">
    <source>
        <dbReference type="RuleBase" id="RU362007"/>
    </source>
</evidence>
<dbReference type="InterPro" id="IPR043129">
    <property type="entry name" value="ATPase_NBD"/>
</dbReference>
<comment type="similarity">
    <text evidence="2 8">Belongs to the hexokinase family.</text>
</comment>
<evidence type="ECO:0000256" key="6">
    <source>
        <dbReference type="ARBA" id="ARBA00022840"/>
    </source>
</evidence>
<dbReference type="PROSITE" id="PS00378">
    <property type="entry name" value="HEXOKINASE_1"/>
    <property type="match status" value="1"/>
</dbReference>
<dbReference type="GO" id="GO:0008865">
    <property type="term" value="F:fructokinase activity"/>
    <property type="evidence" value="ECO:0007669"/>
    <property type="project" value="TreeGrafter"/>
</dbReference>
<keyword evidence="6 8" id="KW-0067">ATP-binding</keyword>
<evidence type="ECO:0000256" key="5">
    <source>
        <dbReference type="ARBA" id="ARBA00022777"/>
    </source>
</evidence>
<comment type="pathway">
    <text evidence="1">Carbohydrate degradation; glycolysis; D-glyceraldehyde 3-phosphate and glycerone phosphate from D-glucose: step 1/4.</text>
</comment>
<dbReference type="EMBL" id="LWDF02000465">
    <property type="protein sequence ID" value="KAE8246648.1"/>
    <property type="molecule type" value="Genomic_DNA"/>
</dbReference>
<keyword evidence="3 8" id="KW-0808">Transferase</keyword>
<dbReference type="PANTHER" id="PTHR19443">
    <property type="entry name" value="HEXOKINASE"/>
    <property type="match status" value="1"/>
</dbReference>
<reference evidence="11" key="2">
    <citation type="journal article" date="2019" name="IMA Fungus">
        <title>Genome sequencing and comparison of five Tilletia species to identify candidate genes for the detection of regulated species infecting wheat.</title>
        <authorList>
            <person name="Nguyen H.D.T."/>
            <person name="Sultana T."/>
            <person name="Kesanakurti P."/>
            <person name="Hambleton S."/>
        </authorList>
    </citation>
    <scope>NUCLEOTIDE SEQUENCE</scope>
    <source>
        <strain evidence="11">DAOMC 236416</strain>
    </source>
</reference>
<feature type="domain" description="Hexokinase N-terminal" evidence="9">
    <location>
        <begin position="13"/>
        <end position="208"/>
    </location>
</feature>
<evidence type="ECO:0000313" key="11">
    <source>
        <dbReference type="EMBL" id="KAE8246648.1"/>
    </source>
</evidence>
<keyword evidence="12" id="KW-1185">Reference proteome</keyword>
<dbReference type="GO" id="GO:0006006">
    <property type="term" value="P:glucose metabolic process"/>
    <property type="evidence" value="ECO:0007669"/>
    <property type="project" value="TreeGrafter"/>
</dbReference>
<evidence type="ECO:0000256" key="3">
    <source>
        <dbReference type="ARBA" id="ARBA00022679"/>
    </source>
</evidence>